<name>A0A4Q0I2T1_9FIRM</name>
<dbReference type="RefSeq" id="WP_128706379.1">
    <property type="nucleotide sequence ID" value="NZ_RLII01000028.1"/>
</dbReference>
<dbReference type="EMBL" id="RLII01000028">
    <property type="protein sequence ID" value="RXE57975.1"/>
    <property type="molecule type" value="Genomic_DNA"/>
</dbReference>
<reference evidence="4" key="1">
    <citation type="submission" date="2018-11" db="EMBL/GenBank/DDBJ databases">
        <title>Genome sequencing of a novel mesophilic and cellulolytic organism within the genus Hungateiclostridium.</title>
        <authorList>
            <person name="Rettenmaier R."/>
            <person name="Liebl W."/>
            <person name="Zverlov V."/>
        </authorList>
    </citation>
    <scope>NUCLEOTIDE SEQUENCE [LARGE SCALE GENOMIC DNA]</scope>
    <source>
        <strain evidence="4">N2K1</strain>
    </source>
</reference>
<protein>
    <submittedName>
        <fullName evidence="3">NAD(P)/FAD-dependent oxidoreductase</fullName>
    </submittedName>
</protein>
<feature type="domain" description="Amine oxidase" evidence="2">
    <location>
        <begin position="11"/>
        <end position="487"/>
    </location>
</feature>
<keyword evidence="4" id="KW-1185">Reference proteome</keyword>
<evidence type="ECO:0000256" key="1">
    <source>
        <dbReference type="ARBA" id="ARBA00038322"/>
    </source>
</evidence>
<dbReference type="OrthoDB" id="9814556at2"/>
<evidence type="ECO:0000313" key="4">
    <source>
        <dbReference type="Proteomes" id="UP000289166"/>
    </source>
</evidence>
<dbReference type="SUPFAM" id="SSF51905">
    <property type="entry name" value="FAD/NAD(P)-binding domain"/>
    <property type="match status" value="1"/>
</dbReference>
<dbReference type="Gene3D" id="3.50.50.60">
    <property type="entry name" value="FAD/NAD(P)-binding domain"/>
    <property type="match status" value="2"/>
</dbReference>
<dbReference type="PANTHER" id="PTHR43734">
    <property type="entry name" value="PHYTOENE DESATURASE"/>
    <property type="match status" value="1"/>
</dbReference>
<dbReference type="Proteomes" id="UP000289166">
    <property type="component" value="Unassembled WGS sequence"/>
</dbReference>
<dbReference type="PRINTS" id="PR00420">
    <property type="entry name" value="RNGMNOXGNASE"/>
</dbReference>
<dbReference type="Pfam" id="PF01593">
    <property type="entry name" value="Amino_oxidase"/>
    <property type="match status" value="1"/>
</dbReference>
<gene>
    <name evidence="3" type="ORF">EFD62_14860</name>
</gene>
<proteinExistence type="inferred from homology"/>
<accession>A0A4Q0I2T1</accession>
<organism evidence="3 4">
    <name type="scientific">Acetivibrio mesophilus</name>
    <dbReference type="NCBI Taxonomy" id="2487273"/>
    <lineage>
        <taxon>Bacteria</taxon>
        <taxon>Bacillati</taxon>
        <taxon>Bacillota</taxon>
        <taxon>Clostridia</taxon>
        <taxon>Eubacteriales</taxon>
        <taxon>Oscillospiraceae</taxon>
        <taxon>Acetivibrio</taxon>
    </lineage>
</organism>
<dbReference type="GO" id="GO:0016491">
    <property type="term" value="F:oxidoreductase activity"/>
    <property type="evidence" value="ECO:0007669"/>
    <property type="project" value="InterPro"/>
</dbReference>
<evidence type="ECO:0000259" key="2">
    <source>
        <dbReference type="Pfam" id="PF01593"/>
    </source>
</evidence>
<evidence type="ECO:0000313" key="3">
    <source>
        <dbReference type="EMBL" id="RXE57975.1"/>
    </source>
</evidence>
<dbReference type="InterPro" id="IPR002937">
    <property type="entry name" value="Amino_oxidase"/>
</dbReference>
<comment type="caution">
    <text evidence="3">The sequence shown here is derived from an EMBL/GenBank/DDBJ whole genome shotgun (WGS) entry which is preliminary data.</text>
</comment>
<dbReference type="AlphaFoldDB" id="A0A4Q0I2T1"/>
<comment type="similarity">
    <text evidence="1">Belongs to the carotenoid/retinoid oxidoreductase family. CrtN subfamily.</text>
</comment>
<dbReference type="PANTHER" id="PTHR43734:SF1">
    <property type="entry name" value="PHYTOENE DESATURASE"/>
    <property type="match status" value="1"/>
</dbReference>
<dbReference type="InterPro" id="IPR036188">
    <property type="entry name" value="FAD/NAD-bd_sf"/>
</dbReference>
<sequence>MKKVVIVGGGIAGMTAGVLLQKAGFTTEIYEKNALPGGHCTGWKREGYFIDNCIHWLTGTRPGSALHELWKEIGALGDTVEVHEKEMFFSSKLNGQTLTFWRDKERTRKEMLELSPEDEEEINKLIKYVSMAETMTVPVEKPFDAMNFIDYMKLGMSMKAMGKVMKEYGNMDINELAMRFKHPLIQRAIVDYMPSGYQAYAFLVSYGTVTGGNGDIPKGGSLAMSLRIAEKYKGYGGVIHTNAGVKSILIDGKMAEGILLENGSKVEADYVICACDTDYTFRKLLSEKYMPKGLMKMYADRDKYPVSSGFQIAYAVDGVFPELTGTRIFSCDDMSVGSQTVKRMSIQSYDYEPNFAPEGKIILQTNFSQTESDYKYWESLYIDKESYEKRKAEIAEQALQRVEKEYPFLAGKIHVIDVWSPMTYTRYCNSYKGAYMSFVTTKQAKSITVPGVVKGLDNVLLASQWLMGPGGLPTAAAMGRFAAWRIMKRRNKE</sequence>